<dbReference type="STRING" id="40998.A0A2P7ZAP8"/>
<protein>
    <submittedName>
        <fullName evidence="3">Uncharacterized protein</fullName>
    </submittedName>
</protein>
<reference evidence="3 4" key="1">
    <citation type="submission" date="2017-05" db="EMBL/GenBank/DDBJ databases">
        <title>Draft genome sequence of Elsinoe australis.</title>
        <authorList>
            <person name="Cheng Q."/>
        </authorList>
    </citation>
    <scope>NUCLEOTIDE SEQUENCE [LARGE SCALE GENOMIC DNA]</scope>
    <source>
        <strain evidence="3 4">NL1</strain>
    </source>
</reference>
<organism evidence="3 4">
    <name type="scientific">Elsinoe australis</name>
    <dbReference type="NCBI Taxonomy" id="40998"/>
    <lineage>
        <taxon>Eukaryota</taxon>
        <taxon>Fungi</taxon>
        <taxon>Dikarya</taxon>
        <taxon>Ascomycota</taxon>
        <taxon>Pezizomycotina</taxon>
        <taxon>Dothideomycetes</taxon>
        <taxon>Dothideomycetidae</taxon>
        <taxon>Myriangiales</taxon>
        <taxon>Elsinoaceae</taxon>
        <taxon>Elsinoe</taxon>
    </lineage>
</organism>
<evidence type="ECO:0000256" key="2">
    <source>
        <dbReference type="SAM" id="Phobius"/>
    </source>
</evidence>
<proteinExistence type="predicted"/>
<feature type="compositionally biased region" description="Polar residues" evidence="1">
    <location>
        <begin position="130"/>
        <end position="143"/>
    </location>
</feature>
<comment type="caution">
    <text evidence="3">The sequence shown here is derived from an EMBL/GenBank/DDBJ whole genome shotgun (WGS) entry which is preliminary data.</text>
</comment>
<gene>
    <name evidence="3" type="ORF">B9Z65_2429</name>
</gene>
<dbReference type="AlphaFoldDB" id="A0A2P7ZAP8"/>
<evidence type="ECO:0000256" key="1">
    <source>
        <dbReference type="SAM" id="MobiDB-lite"/>
    </source>
</evidence>
<name>A0A2P7ZAP8_9PEZI</name>
<evidence type="ECO:0000313" key="4">
    <source>
        <dbReference type="Proteomes" id="UP000243723"/>
    </source>
</evidence>
<feature type="transmembrane region" description="Helical" evidence="2">
    <location>
        <begin position="55"/>
        <end position="77"/>
    </location>
</feature>
<keyword evidence="2" id="KW-0812">Transmembrane</keyword>
<keyword evidence="4" id="KW-1185">Reference proteome</keyword>
<feature type="region of interest" description="Disordered" evidence="1">
    <location>
        <begin position="122"/>
        <end position="143"/>
    </location>
</feature>
<evidence type="ECO:0000313" key="3">
    <source>
        <dbReference type="EMBL" id="PSK45289.1"/>
    </source>
</evidence>
<dbReference type="Proteomes" id="UP000243723">
    <property type="component" value="Unassembled WGS sequence"/>
</dbReference>
<keyword evidence="2" id="KW-0472">Membrane</keyword>
<keyword evidence="2" id="KW-1133">Transmembrane helix</keyword>
<sequence length="165" mass="17888">MTDGGVAWDRIVSQWSNPSDIFSLLLLVGGDAVQKAIARLVGLRIPISWSGGTLIINPVAFSFGWVSYAFISLTAALGDHRLMTRPENDVLVVNCGDSGYVRTSNSWILGKILQERDGVVPRMERDGKPQAQTPNGSMDSSTGEVSLAIEIFQAVKDKSNNLRPN</sequence>
<accession>A0A2P7ZAP8</accession>
<dbReference type="OrthoDB" id="1937642at2759"/>
<dbReference type="EMBL" id="NHZQ01000251">
    <property type="protein sequence ID" value="PSK45289.1"/>
    <property type="molecule type" value="Genomic_DNA"/>
</dbReference>